<comment type="function">
    <text evidence="6">Gustatory receptor which mediates acceptance or avoidance behavior, depending on its substrates.</text>
</comment>
<organism evidence="7 8">
    <name type="scientific">Hypothenemus hampei</name>
    <name type="common">Coffee berry borer</name>
    <dbReference type="NCBI Taxonomy" id="57062"/>
    <lineage>
        <taxon>Eukaryota</taxon>
        <taxon>Metazoa</taxon>
        <taxon>Ecdysozoa</taxon>
        <taxon>Arthropoda</taxon>
        <taxon>Hexapoda</taxon>
        <taxon>Insecta</taxon>
        <taxon>Pterygota</taxon>
        <taxon>Neoptera</taxon>
        <taxon>Endopterygota</taxon>
        <taxon>Coleoptera</taxon>
        <taxon>Polyphaga</taxon>
        <taxon>Cucujiformia</taxon>
        <taxon>Curculionidae</taxon>
        <taxon>Scolytinae</taxon>
        <taxon>Hypothenemus</taxon>
    </lineage>
</organism>
<comment type="caution">
    <text evidence="7">The sequence shown here is derived from an EMBL/GenBank/DDBJ whole genome shotgun (WGS) entry which is preliminary data.</text>
</comment>
<reference evidence="7 8" key="1">
    <citation type="submission" date="2024-05" db="EMBL/GenBank/DDBJ databases">
        <title>Genetic variation in Jamaican populations of the coffee berry borer (Hypothenemus hampei).</title>
        <authorList>
            <person name="Errbii M."/>
            <person name="Myrie A."/>
        </authorList>
    </citation>
    <scope>NUCLEOTIDE SEQUENCE [LARGE SCALE GENOMIC DNA]</scope>
    <source>
        <strain evidence="7">JA-Hopewell-2020-01-JO</strain>
        <tissue evidence="7">Whole body</tissue>
    </source>
</reference>
<keyword evidence="8" id="KW-1185">Reference proteome</keyword>
<keyword evidence="6" id="KW-0675">Receptor</keyword>
<feature type="transmembrane region" description="Helical" evidence="6">
    <location>
        <begin position="203"/>
        <end position="224"/>
    </location>
</feature>
<evidence type="ECO:0000256" key="4">
    <source>
        <dbReference type="ARBA" id="ARBA00022989"/>
    </source>
</evidence>
<dbReference type="GO" id="GO:0007165">
    <property type="term" value="P:signal transduction"/>
    <property type="evidence" value="ECO:0007669"/>
    <property type="project" value="UniProtKB-KW"/>
</dbReference>
<evidence type="ECO:0000256" key="2">
    <source>
        <dbReference type="ARBA" id="ARBA00022475"/>
    </source>
</evidence>
<gene>
    <name evidence="7" type="ORF">ABEB36_008138</name>
</gene>
<evidence type="ECO:0000256" key="3">
    <source>
        <dbReference type="ARBA" id="ARBA00022692"/>
    </source>
</evidence>
<comment type="caution">
    <text evidence="6">Lacks conserved residue(s) required for the propagation of feature annotation.</text>
</comment>
<evidence type="ECO:0000313" key="8">
    <source>
        <dbReference type="Proteomes" id="UP001566132"/>
    </source>
</evidence>
<evidence type="ECO:0000256" key="6">
    <source>
        <dbReference type="RuleBase" id="RU363108"/>
    </source>
</evidence>
<keyword evidence="5 6" id="KW-0472">Membrane</keyword>
<comment type="similarity">
    <text evidence="6">Belongs to the insect chemoreceptor superfamily. Gustatory receptor (GR) family.</text>
</comment>
<feature type="transmembrane region" description="Helical" evidence="6">
    <location>
        <begin position="244"/>
        <end position="264"/>
    </location>
</feature>
<keyword evidence="4 6" id="KW-1133">Transmembrane helix</keyword>
<feature type="transmembrane region" description="Helical" evidence="6">
    <location>
        <begin position="36"/>
        <end position="62"/>
    </location>
</feature>
<feature type="transmembrane region" description="Helical" evidence="6">
    <location>
        <begin position="7"/>
        <end position="24"/>
    </location>
</feature>
<dbReference type="Pfam" id="PF08395">
    <property type="entry name" value="7tm_7"/>
    <property type="match status" value="1"/>
</dbReference>
<dbReference type="InterPro" id="IPR013604">
    <property type="entry name" value="7TM_chemorcpt"/>
</dbReference>
<evidence type="ECO:0000313" key="7">
    <source>
        <dbReference type="EMBL" id="KAL1497130.1"/>
    </source>
</evidence>
<evidence type="ECO:0000256" key="1">
    <source>
        <dbReference type="ARBA" id="ARBA00004651"/>
    </source>
</evidence>
<keyword evidence="6" id="KW-0807">Transducer</keyword>
<feature type="transmembrane region" description="Helical" evidence="6">
    <location>
        <begin position="90"/>
        <end position="109"/>
    </location>
</feature>
<sequence length="350" mass="40102">MQQRYRVVFKVVVIILLIWGYIYSVEGRVRHIYPHIKVVTLLCDLGTFSFLSASVITFLTILHNGKSEITRFQLPFSLNIPDGEKPTYHYFKVFPIALLIGIAPFTTLYSDLVTLKYFFVMNFDFVIFAYAMDGVTSLLENLANNFAYLNGLLKKSCQNITFQANNHYWNVKNVLIRKETLTIIKFVAVSHDRLCGCVEEFNAVFGLVIILSILYILLGMMYVMVCLVDSTTYINFISDNWWLMPAYVVWLIFLIVTTLLLANVGNAIEKEILNTQKTCFDNISHYLQMTTNETSKILVELLRLHDQISTAKITVNAAGCFHMNLNLIGTMYSALTTLSVYAVEFTLYYS</sequence>
<dbReference type="AlphaFoldDB" id="A0ABD1ENU2"/>
<accession>A0ABD1ENU2</accession>
<dbReference type="Proteomes" id="UP001566132">
    <property type="component" value="Unassembled WGS sequence"/>
</dbReference>
<comment type="subcellular location">
    <subcellularLocation>
        <location evidence="1 6">Cell membrane</location>
        <topology evidence="1 6">Multi-pass membrane protein</topology>
    </subcellularLocation>
</comment>
<name>A0ABD1ENU2_HYPHA</name>
<keyword evidence="3 6" id="KW-0812">Transmembrane</keyword>
<proteinExistence type="inferred from homology"/>
<protein>
    <recommendedName>
        <fullName evidence="6">Gustatory receptor</fullName>
    </recommendedName>
</protein>
<dbReference type="EMBL" id="JBDJPC010000006">
    <property type="protein sequence ID" value="KAL1497130.1"/>
    <property type="molecule type" value="Genomic_DNA"/>
</dbReference>
<keyword evidence="2 6" id="KW-1003">Cell membrane</keyword>
<evidence type="ECO:0000256" key="5">
    <source>
        <dbReference type="ARBA" id="ARBA00023136"/>
    </source>
</evidence>
<dbReference type="GO" id="GO:0005886">
    <property type="term" value="C:plasma membrane"/>
    <property type="evidence" value="ECO:0007669"/>
    <property type="project" value="UniProtKB-SubCell"/>
</dbReference>